<dbReference type="EMBL" id="JBHDIY010000002">
    <property type="protein sequence ID" value="MFL4470150.1"/>
    <property type="molecule type" value="Genomic_DNA"/>
</dbReference>
<dbReference type="Proteomes" id="UP001627408">
    <property type="component" value="Unassembled WGS sequence"/>
</dbReference>
<evidence type="ECO:0000313" key="2">
    <source>
        <dbReference type="Proteomes" id="UP001627408"/>
    </source>
</evidence>
<dbReference type="RefSeq" id="WP_407592020.1">
    <property type="nucleotide sequence ID" value="NZ_JBHDIY010000002.1"/>
</dbReference>
<gene>
    <name evidence="1" type="primary">gspL</name>
    <name evidence="1" type="ORF">ACERZ8_09805</name>
</gene>
<dbReference type="Gene3D" id="3.30.420.380">
    <property type="match status" value="1"/>
</dbReference>
<dbReference type="SUPFAM" id="SSF53067">
    <property type="entry name" value="Actin-like ATPase domain"/>
    <property type="match status" value="1"/>
</dbReference>
<dbReference type="InterPro" id="IPR043129">
    <property type="entry name" value="ATPase_NBD"/>
</dbReference>
<name>A0ABW8UTF4_9RHOB</name>
<sequence length="384" mass="40575">MLNQYVSIDDIGRPYSGSTALSPQQSLNDDWAIDANLKARLVRAAAALAIPSPDVVPGAAVLLMPLDLPLSKHGKRHAAAPFAIEPYLAAPLEDTQIAVGPVLHSTVHLCAAMDRNELHCRIASPMGSGVVLPDLCAVPLPTTEVAWGIWCGQGAIYLRTFDGGGCVIDADSFADLWRAFDRPRLELWHGTPPPGVDVARQHDEVPDVDPSVFALDLRPVTATARQKWRGRLGYAAALSAVAGIAHAAVLFADAHALEKTASEQRSGVIAHVLDRGAQIDFDLPESVLTADLAGRANQKNASDRFLTLLARTGTALSGQSDINFRDMRFDSSAGTLAVLVSARDLQSLQQAENALRSMGMTVTGGAASSGTAGAEMQLILSEPS</sequence>
<dbReference type="Gene3D" id="3.30.1360.100">
    <property type="entry name" value="General secretion pathway protein M, EpsM"/>
    <property type="match status" value="1"/>
</dbReference>
<dbReference type="InterPro" id="IPR007812">
    <property type="entry name" value="T2SS_protein-GspL"/>
</dbReference>
<accession>A0ABW8UTF4</accession>
<protein>
    <submittedName>
        <fullName evidence="1">Type II secretion system protein GspL</fullName>
    </submittedName>
</protein>
<dbReference type="NCBIfam" id="TIGR01709">
    <property type="entry name" value="typeII_sec_gspL"/>
    <property type="match status" value="1"/>
</dbReference>
<proteinExistence type="predicted"/>
<organism evidence="1 2">
    <name type="scientific">Tateyamaria armeniaca</name>
    <dbReference type="NCBI Taxonomy" id="2518930"/>
    <lineage>
        <taxon>Bacteria</taxon>
        <taxon>Pseudomonadati</taxon>
        <taxon>Pseudomonadota</taxon>
        <taxon>Alphaproteobacteria</taxon>
        <taxon>Rhodobacterales</taxon>
        <taxon>Roseobacteraceae</taxon>
        <taxon>Tateyamaria</taxon>
    </lineage>
</organism>
<evidence type="ECO:0000313" key="1">
    <source>
        <dbReference type="EMBL" id="MFL4470150.1"/>
    </source>
</evidence>
<comment type="caution">
    <text evidence="1">The sequence shown here is derived from an EMBL/GenBank/DDBJ whole genome shotgun (WGS) entry which is preliminary data.</text>
</comment>
<dbReference type="PIRSF" id="PIRSF015761">
    <property type="entry name" value="Protein_L"/>
    <property type="match status" value="1"/>
</dbReference>
<keyword evidence="2" id="KW-1185">Reference proteome</keyword>
<reference evidence="1 2" key="1">
    <citation type="submission" date="2024-08" db="EMBL/GenBank/DDBJ databases">
        <title>Tateyamaria sp. nov., isolated from marine algae.</title>
        <authorList>
            <person name="Choi B.J."/>
            <person name="Kim J.M."/>
            <person name="Lee J.K."/>
            <person name="Choi D.G."/>
            <person name="Bayburt H."/>
            <person name="Baek J.H."/>
            <person name="Han D.M."/>
            <person name="Jeon C.O."/>
        </authorList>
    </citation>
    <scope>NUCLEOTIDE SEQUENCE [LARGE SCALE GENOMIC DNA]</scope>
    <source>
        <strain evidence="1 2">KMU-156</strain>
    </source>
</reference>